<dbReference type="PANTHER" id="PTHR36440:SF1">
    <property type="entry name" value="PUTATIVE (AFU_ORTHOLOGUE AFUA_8G07350)-RELATED"/>
    <property type="match status" value="1"/>
</dbReference>
<evidence type="ECO:0008006" key="3">
    <source>
        <dbReference type="Google" id="ProtNLM"/>
    </source>
</evidence>
<keyword evidence="2" id="KW-1185">Reference proteome</keyword>
<dbReference type="eggNOG" id="ENOG502SNRP">
    <property type="taxonomic scope" value="Eukaryota"/>
</dbReference>
<dbReference type="PANTHER" id="PTHR36440">
    <property type="entry name" value="PUTATIVE (AFU_ORTHOLOGUE AFUA_8G07350)-RELATED"/>
    <property type="match status" value="1"/>
</dbReference>
<gene>
    <name evidence="1" type="ORF">THITE_2109814</name>
</gene>
<dbReference type="SUPFAM" id="SSF51182">
    <property type="entry name" value="RmlC-like cupins"/>
    <property type="match status" value="1"/>
</dbReference>
<name>G2QY01_THETT</name>
<dbReference type="InterPro" id="IPR011051">
    <property type="entry name" value="RmlC_Cupin_sf"/>
</dbReference>
<dbReference type="Gene3D" id="2.60.120.10">
    <property type="entry name" value="Jelly Rolls"/>
    <property type="match status" value="1"/>
</dbReference>
<dbReference type="KEGG" id="ttt:THITE_2109814"/>
<organism evidence="1 2">
    <name type="scientific">Thermothielavioides terrestris (strain ATCC 38088 / NRRL 8126)</name>
    <name type="common">Thielavia terrestris</name>
    <dbReference type="NCBI Taxonomy" id="578455"/>
    <lineage>
        <taxon>Eukaryota</taxon>
        <taxon>Fungi</taxon>
        <taxon>Dikarya</taxon>
        <taxon>Ascomycota</taxon>
        <taxon>Pezizomycotina</taxon>
        <taxon>Sordariomycetes</taxon>
        <taxon>Sordariomycetidae</taxon>
        <taxon>Sordariales</taxon>
        <taxon>Chaetomiaceae</taxon>
        <taxon>Thermothielavioides</taxon>
        <taxon>Thermothielavioides terrestris</taxon>
    </lineage>
</organism>
<dbReference type="AlphaFoldDB" id="G2QY01"/>
<dbReference type="OrthoDB" id="4124983at2759"/>
<dbReference type="InterPro" id="IPR014710">
    <property type="entry name" value="RmlC-like_jellyroll"/>
</dbReference>
<evidence type="ECO:0000313" key="2">
    <source>
        <dbReference type="Proteomes" id="UP000008181"/>
    </source>
</evidence>
<sequence>MPIRRPVPVKLYKKDAAETLRIGPLTIRVYEDGSLTENRVSGVLLEVPAGQSGPPMHWHRFHDELFFVTKGTSFLFLWRHPSHY</sequence>
<proteinExistence type="predicted"/>
<reference evidence="1 2" key="1">
    <citation type="journal article" date="2011" name="Nat. Biotechnol.">
        <title>Comparative genomic analysis of the thermophilic biomass-degrading fungi Myceliophthora thermophila and Thielavia terrestris.</title>
        <authorList>
            <person name="Berka R.M."/>
            <person name="Grigoriev I.V."/>
            <person name="Otillar R."/>
            <person name="Salamov A."/>
            <person name="Grimwood J."/>
            <person name="Reid I."/>
            <person name="Ishmael N."/>
            <person name="John T."/>
            <person name="Darmond C."/>
            <person name="Moisan M.-C."/>
            <person name="Henrissat B."/>
            <person name="Coutinho P.M."/>
            <person name="Lombard V."/>
            <person name="Natvig D.O."/>
            <person name="Lindquist E."/>
            <person name="Schmutz J."/>
            <person name="Lucas S."/>
            <person name="Harris P."/>
            <person name="Powlowski J."/>
            <person name="Bellemare A."/>
            <person name="Taylor D."/>
            <person name="Butler G."/>
            <person name="de Vries R.P."/>
            <person name="Allijn I.E."/>
            <person name="van den Brink J."/>
            <person name="Ushinsky S."/>
            <person name="Storms R."/>
            <person name="Powell A.J."/>
            <person name="Paulsen I.T."/>
            <person name="Elbourne L.D.H."/>
            <person name="Baker S.E."/>
            <person name="Magnuson J."/>
            <person name="LaBoissiere S."/>
            <person name="Clutterbuck A.J."/>
            <person name="Martinez D."/>
            <person name="Wogulis M."/>
            <person name="de Leon A.L."/>
            <person name="Rey M.W."/>
            <person name="Tsang A."/>
        </authorList>
    </citation>
    <scope>NUCLEOTIDE SEQUENCE [LARGE SCALE GENOMIC DNA]</scope>
    <source>
        <strain evidence="2">ATCC 38088 / NRRL 8126</strain>
    </source>
</reference>
<dbReference type="RefSeq" id="XP_003650404.1">
    <property type="nucleotide sequence ID" value="XM_003650356.1"/>
</dbReference>
<dbReference type="Proteomes" id="UP000008181">
    <property type="component" value="Chromosome 1"/>
</dbReference>
<dbReference type="InterPro" id="IPR053146">
    <property type="entry name" value="QDO-like"/>
</dbReference>
<accession>G2QY01</accession>
<dbReference type="GeneID" id="11523707"/>
<evidence type="ECO:0000313" key="1">
    <source>
        <dbReference type="EMBL" id="AEO64068.1"/>
    </source>
</evidence>
<dbReference type="HOGENOM" id="CLU_2529040_0_0_1"/>
<dbReference type="EMBL" id="CP003009">
    <property type="protein sequence ID" value="AEO64068.1"/>
    <property type="molecule type" value="Genomic_DNA"/>
</dbReference>
<protein>
    <recommendedName>
        <fullName evidence="3">Cupin 2 conserved barrel domain-containing protein</fullName>
    </recommendedName>
</protein>